<comment type="similarity">
    <text evidence="1">Belongs to the phosphatase and actin regulator family.</text>
</comment>
<dbReference type="Proteomes" id="UP000079169">
    <property type="component" value="Unplaced"/>
</dbReference>
<dbReference type="PANTHER" id="PTHR12751:SF18">
    <property type="entry name" value="PHOSPHATASE AND ACTIN REGULATOR 1"/>
    <property type="match status" value="1"/>
</dbReference>
<dbReference type="GeneID" id="103518360"/>
<evidence type="ECO:0000256" key="5">
    <source>
        <dbReference type="SAM" id="MobiDB-lite"/>
    </source>
</evidence>
<dbReference type="Gene3D" id="6.10.140.1750">
    <property type="match status" value="1"/>
</dbReference>
<dbReference type="RefSeq" id="XP_008481645.3">
    <property type="nucleotide sequence ID" value="XM_008483423.3"/>
</dbReference>
<dbReference type="PROSITE" id="PS51073">
    <property type="entry name" value="RPEL"/>
    <property type="match status" value="3"/>
</dbReference>
<evidence type="ECO:0000256" key="3">
    <source>
        <dbReference type="ARBA" id="ARBA00023203"/>
    </source>
</evidence>
<protein>
    <submittedName>
        <fullName evidence="7">Phosphatase and actin regulator 2</fullName>
    </submittedName>
</protein>
<accession>A0A1S3DH40</accession>
<keyword evidence="3" id="KW-0009">Actin-binding</keyword>
<gene>
    <name evidence="7" type="primary">LOC103518360</name>
</gene>
<evidence type="ECO:0000256" key="1">
    <source>
        <dbReference type="ARBA" id="ARBA00009795"/>
    </source>
</evidence>
<evidence type="ECO:0000313" key="6">
    <source>
        <dbReference type="Proteomes" id="UP000079169"/>
    </source>
</evidence>
<name>A0A1S3DH40_DIACI</name>
<feature type="repeat" description="RPEL" evidence="4">
    <location>
        <begin position="145"/>
        <end position="170"/>
    </location>
</feature>
<dbReference type="GO" id="GO:0003779">
    <property type="term" value="F:actin binding"/>
    <property type="evidence" value="ECO:0007669"/>
    <property type="project" value="UniProtKB-KW"/>
</dbReference>
<dbReference type="Pfam" id="PF02755">
    <property type="entry name" value="RPEL"/>
    <property type="match status" value="3"/>
</dbReference>
<evidence type="ECO:0000313" key="7">
    <source>
        <dbReference type="RefSeq" id="XP_008481645.3"/>
    </source>
</evidence>
<dbReference type="PANTHER" id="PTHR12751">
    <property type="entry name" value="PHOSPHATASE AND ACTIN REGULATOR PHACTR"/>
    <property type="match status" value="1"/>
</dbReference>
<keyword evidence="6" id="KW-1185">Reference proteome</keyword>
<dbReference type="AlphaFoldDB" id="A0A1S3DH40"/>
<sequence>CSARPVRFGLSMMEDKENVRPQPQPPPTLTISNSHPDHDDDDDSDDGPILYRNDDDDDNQLASKIARKDSLAIKLALRPDRQELIDRNILQVQSEKERQETKQVIGARLIRRLSMRPTVEELEDRNILKKQTAAEEKKLKEEKKKMLLRKLSFRPTVDELKEKKIIRFNDYIEVTQAHDYDRRADKPWTRLTPKDKAAIRKELNEFKSSEMEVHQESRHLTRFHRP</sequence>
<dbReference type="SMART" id="SM00707">
    <property type="entry name" value="RPEL"/>
    <property type="match status" value="3"/>
</dbReference>
<evidence type="ECO:0000256" key="2">
    <source>
        <dbReference type="ARBA" id="ARBA00022737"/>
    </source>
</evidence>
<dbReference type="KEGG" id="dci:103518360"/>
<feature type="non-terminal residue" evidence="7">
    <location>
        <position position="1"/>
    </location>
</feature>
<dbReference type="Gene3D" id="6.10.140.2130">
    <property type="match status" value="1"/>
</dbReference>
<feature type="region of interest" description="Disordered" evidence="5">
    <location>
        <begin position="1"/>
        <end position="57"/>
    </location>
</feature>
<feature type="repeat" description="RPEL" evidence="4">
    <location>
        <begin position="107"/>
        <end position="132"/>
    </location>
</feature>
<dbReference type="GO" id="GO:0030036">
    <property type="term" value="P:actin cytoskeleton organization"/>
    <property type="evidence" value="ECO:0007669"/>
    <property type="project" value="TreeGrafter"/>
</dbReference>
<reference evidence="7" key="1">
    <citation type="submission" date="2025-08" db="UniProtKB">
        <authorList>
            <consortium name="RefSeq"/>
        </authorList>
    </citation>
    <scope>IDENTIFICATION</scope>
</reference>
<dbReference type="InterPro" id="IPR004018">
    <property type="entry name" value="RPEL_repeat"/>
</dbReference>
<organism evidence="6 7">
    <name type="scientific">Diaphorina citri</name>
    <name type="common">Asian citrus psyllid</name>
    <dbReference type="NCBI Taxonomy" id="121845"/>
    <lineage>
        <taxon>Eukaryota</taxon>
        <taxon>Metazoa</taxon>
        <taxon>Ecdysozoa</taxon>
        <taxon>Arthropoda</taxon>
        <taxon>Hexapoda</taxon>
        <taxon>Insecta</taxon>
        <taxon>Pterygota</taxon>
        <taxon>Neoptera</taxon>
        <taxon>Paraneoptera</taxon>
        <taxon>Hemiptera</taxon>
        <taxon>Sternorrhyncha</taxon>
        <taxon>Psylloidea</taxon>
        <taxon>Psyllidae</taxon>
        <taxon>Diaphorininae</taxon>
        <taxon>Diaphorina</taxon>
    </lineage>
</organism>
<proteinExistence type="inferred from homology"/>
<dbReference type="PaxDb" id="121845-A0A1S3DH40"/>
<dbReference type="STRING" id="121845.A0A1S3DH40"/>
<evidence type="ECO:0000256" key="4">
    <source>
        <dbReference type="PROSITE-ProRule" id="PRU00401"/>
    </source>
</evidence>
<feature type="repeat" description="RPEL" evidence="4">
    <location>
        <begin position="69"/>
        <end position="94"/>
    </location>
</feature>
<keyword evidence="2" id="KW-0677">Repeat</keyword>